<name>A0A6I8U1N6_AEDAE</name>
<reference evidence="1" key="2">
    <citation type="submission" date="2020-05" db="UniProtKB">
        <authorList>
            <consortium name="EnsemblMetazoa"/>
        </authorList>
    </citation>
    <scope>IDENTIFICATION</scope>
    <source>
        <strain evidence="1">LVP_AGWG</strain>
    </source>
</reference>
<organism evidence="1 2">
    <name type="scientific">Aedes aegypti</name>
    <name type="common">Yellowfever mosquito</name>
    <name type="synonym">Culex aegypti</name>
    <dbReference type="NCBI Taxonomy" id="7159"/>
    <lineage>
        <taxon>Eukaryota</taxon>
        <taxon>Metazoa</taxon>
        <taxon>Ecdysozoa</taxon>
        <taxon>Arthropoda</taxon>
        <taxon>Hexapoda</taxon>
        <taxon>Insecta</taxon>
        <taxon>Pterygota</taxon>
        <taxon>Neoptera</taxon>
        <taxon>Endopterygota</taxon>
        <taxon>Diptera</taxon>
        <taxon>Nematocera</taxon>
        <taxon>Culicoidea</taxon>
        <taxon>Culicidae</taxon>
        <taxon>Culicinae</taxon>
        <taxon>Aedini</taxon>
        <taxon>Aedes</taxon>
        <taxon>Stegomyia</taxon>
    </lineage>
</organism>
<gene>
    <name evidence="1" type="primary">110677678</name>
</gene>
<reference evidence="1 2" key="1">
    <citation type="submission" date="2017-06" db="EMBL/GenBank/DDBJ databases">
        <title>Aedes aegypti genome working group (AGWG) sequencing and assembly.</title>
        <authorList>
            <consortium name="Aedes aegypti Genome Working Group (AGWG)"/>
            <person name="Matthews B.J."/>
        </authorList>
    </citation>
    <scope>NUCLEOTIDE SEQUENCE [LARGE SCALE GENOMIC DNA]</scope>
    <source>
        <strain evidence="1 2">LVP_AGWG</strain>
    </source>
</reference>
<dbReference type="EnsemblMetazoa" id="AAEL023717-RA">
    <property type="protein sequence ID" value="AAEL023717-PA"/>
    <property type="gene ID" value="AAEL023717"/>
</dbReference>
<keyword evidence="2" id="KW-1185">Reference proteome</keyword>
<dbReference type="Proteomes" id="UP000008820">
    <property type="component" value="Chromosome 3"/>
</dbReference>
<evidence type="ECO:0000313" key="2">
    <source>
        <dbReference type="Proteomes" id="UP000008820"/>
    </source>
</evidence>
<accession>A0A6I8U1N6</accession>
<dbReference type="AlphaFoldDB" id="A0A6I8U1N6"/>
<evidence type="ECO:0000313" key="1">
    <source>
        <dbReference type="EnsemblMetazoa" id="AAEL023717-PA"/>
    </source>
</evidence>
<sequence length="433" mass="48696">MLQSNEIQQQIYGAFLKTIPNEQQSTVSDVIELDGDISNLLVSAVNTDETVSTDRCESPHEDGLTIVGSVSANHASVVRLFECLVLPSTNKLAASESTLIVIIDNSMIRKQLSAPPSLVPTTAPDPAPPPSRKWQGMLHGISFFVFVSSSTAVLTNDQPFVLLLVALKRGRLQLQRRWPILLSIRISDVQSLLAFNTERYVDLIIVENVIPNSSNLCLLKPAEKLQNSARAHWGHDLKCCSKVSFLNVYDRGSPSVNSHYVQGSKHRTYRLFYSTQIQQNLRDIADDHFEPCAEERLGCQNRLQCQRREGEWRGSAQYLDNTAYCVTQKNVEGNKEFCQKELLYTLDQRGAMGKKTQLVRRFSLQQWYTEQTPEHFEEEGNSGRSGKTFVIRRKKNDAPVSSTNLQLFGLSESTAFDSCISGRIWGYMSDGVR</sequence>
<protein>
    <submittedName>
        <fullName evidence="1">Uncharacterized protein</fullName>
    </submittedName>
</protein>
<proteinExistence type="predicted"/>
<dbReference type="InParanoid" id="A0A6I8U1N6"/>